<proteinExistence type="predicted"/>
<evidence type="ECO:0000259" key="1">
    <source>
        <dbReference type="PROSITE" id="PS50181"/>
    </source>
</evidence>
<dbReference type="SUPFAM" id="SSF52047">
    <property type="entry name" value="RNI-like"/>
    <property type="match status" value="1"/>
</dbReference>
<evidence type="ECO:0000313" key="2">
    <source>
        <dbReference type="Proteomes" id="UP000813463"/>
    </source>
</evidence>
<dbReference type="Gene3D" id="1.20.1280.50">
    <property type="match status" value="1"/>
</dbReference>
<dbReference type="InterPro" id="IPR001810">
    <property type="entry name" value="F-box_dom"/>
</dbReference>
<reference evidence="2" key="1">
    <citation type="journal article" date="2021" name="Nat. Commun.">
        <title>Genomic analyses provide insights into spinach domestication and the genetic basis of agronomic traits.</title>
        <authorList>
            <person name="Cai X."/>
            <person name="Sun X."/>
            <person name="Xu C."/>
            <person name="Sun H."/>
            <person name="Wang X."/>
            <person name="Ge C."/>
            <person name="Zhang Z."/>
            <person name="Wang Q."/>
            <person name="Fei Z."/>
            <person name="Jiao C."/>
            <person name="Wang Q."/>
        </authorList>
    </citation>
    <scope>NUCLEOTIDE SEQUENCE [LARGE SCALE GENOMIC DNA]</scope>
    <source>
        <strain evidence="2">cv. Varoflay</strain>
    </source>
</reference>
<dbReference type="PROSITE" id="PS50181">
    <property type="entry name" value="FBOX"/>
    <property type="match status" value="1"/>
</dbReference>
<evidence type="ECO:0000313" key="3">
    <source>
        <dbReference type="RefSeq" id="XP_056689311.1"/>
    </source>
</evidence>
<dbReference type="InterPro" id="IPR053781">
    <property type="entry name" value="F-box_AtFBL13-like"/>
</dbReference>
<dbReference type="InterPro" id="IPR032675">
    <property type="entry name" value="LRR_dom_sf"/>
</dbReference>
<dbReference type="Proteomes" id="UP000813463">
    <property type="component" value="Chromosome 6"/>
</dbReference>
<feature type="domain" description="F-box" evidence="1">
    <location>
        <begin position="20"/>
        <end position="56"/>
    </location>
</feature>
<protein>
    <submittedName>
        <fullName evidence="3">FBD-associated F-box protein At4g10400-like</fullName>
    </submittedName>
</protein>
<dbReference type="Gene3D" id="3.80.10.10">
    <property type="entry name" value="Ribonuclease Inhibitor"/>
    <property type="match status" value="1"/>
</dbReference>
<gene>
    <name evidence="3" type="primary">LOC130464010</name>
</gene>
<dbReference type="RefSeq" id="XP_056689311.1">
    <property type="nucleotide sequence ID" value="XM_056833333.1"/>
</dbReference>
<dbReference type="InterPro" id="IPR036047">
    <property type="entry name" value="F-box-like_dom_sf"/>
</dbReference>
<dbReference type="SMART" id="SM00256">
    <property type="entry name" value="FBOX"/>
    <property type="match status" value="1"/>
</dbReference>
<name>A0ABM3R113_SPIOL</name>
<dbReference type="SUPFAM" id="SSF81383">
    <property type="entry name" value="F-box domain"/>
    <property type="match status" value="1"/>
</dbReference>
<accession>A0ABM3R113</accession>
<dbReference type="Pfam" id="PF24758">
    <property type="entry name" value="LRR_At5g56370"/>
    <property type="match status" value="1"/>
</dbReference>
<dbReference type="InterPro" id="IPR055411">
    <property type="entry name" value="LRR_FXL15/At3g58940/PEG3-like"/>
</dbReference>
<dbReference type="PANTHER" id="PTHR31900:SF31">
    <property type="entry name" value="F-BOX_LRR-REPEAT PROTEIN 13-LIKE"/>
    <property type="match status" value="1"/>
</dbReference>
<dbReference type="PANTHER" id="PTHR31900">
    <property type="entry name" value="F-BOX/RNI SUPERFAMILY PROTEIN-RELATED"/>
    <property type="match status" value="1"/>
</dbReference>
<dbReference type="GeneID" id="130464010"/>
<dbReference type="InterPro" id="IPR050232">
    <property type="entry name" value="FBL13/AtMIF1-like"/>
</dbReference>
<dbReference type="CDD" id="cd22160">
    <property type="entry name" value="F-box_AtFBL13-like"/>
    <property type="match status" value="1"/>
</dbReference>
<sequence length="325" mass="37808">MQMLEAIESMENLQINNEEEDRLSSLPETLLEKILEFVPFKSAAATSVLSQRWRHLWTHHPHPALTLSDENIHEQIISVNRIFDRLDCLPIQTFEIYYPSNLTDYYSNRFPVALDYWVSRLYKHKSITKIKLDIRPKNDRRGIPPDINLSSRIFQSQTLEHLELFGSFACFFPEYARINLPNLKKMVLFGVYLDDNLLRNLFKSCPLLEDLFLSSLSSLTRMDPIFNISSSNLKSLSIGHEYSAEFVIDAPILEFIEVRGRVASYRFVKELGKLRETTLGITLPITRIDELKDASNFTRIPTFFTGISNVESIHFDKPNLPWMFP</sequence>
<keyword evidence="2" id="KW-1185">Reference proteome</keyword>
<reference evidence="3" key="2">
    <citation type="submission" date="2025-08" db="UniProtKB">
        <authorList>
            <consortium name="RefSeq"/>
        </authorList>
    </citation>
    <scope>IDENTIFICATION</scope>
    <source>
        <tissue evidence="3">Leaf</tissue>
    </source>
</reference>
<organism evidence="2 3">
    <name type="scientific">Spinacia oleracea</name>
    <name type="common">Spinach</name>
    <dbReference type="NCBI Taxonomy" id="3562"/>
    <lineage>
        <taxon>Eukaryota</taxon>
        <taxon>Viridiplantae</taxon>
        <taxon>Streptophyta</taxon>
        <taxon>Embryophyta</taxon>
        <taxon>Tracheophyta</taxon>
        <taxon>Spermatophyta</taxon>
        <taxon>Magnoliopsida</taxon>
        <taxon>eudicotyledons</taxon>
        <taxon>Gunneridae</taxon>
        <taxon>Pentapetalae</taxon>
        <taxon>Caryophyllales</taxon>
        <taxon>Chenopodiaceae</taxon>
        <taxon>Chenopodioideae</taxon>
        <taxon>Anserineae</taxon>
        <taxon>Spinacia</taxon>
    </lineage>
</organism>
<dbReference type="Pfam" id="PF00646">
    <property type="entry name" value="F-box"/>
    <property type="match status" value="1"/>
</dbReference>